<evidence type="ECO:0000313" key="6">
    <source>
        <dbReference type="EMBL" id="PNT07628.1"/>
    </source>
</evidence>
<dbReference type="GO" id="GO:0005634">
    <property type="term" value="C:nucleus"/>
    <property type="evidence" value="ECO:0000318"/>
    <property type="project" value="GO_Central"/>
</dbReference>
<dbReference type="Proteomes" id="UP000006729">
    <property type="component" value="Chromosome 13"/>
</dbReference>
<organism evidence="6 7">
    <name type="scientific">Populus trichocarpa</name>
    <name type="common">Western balsam poplar</name>
    <name type="synonym">Populus balsamifera subsp. trichocarpa</name>
    <dbReference type="NCBI Taxonomy" id="3694"/>
    <lineage>
        <taxon>Eukaryota</taxon>
        <taxon>Viridiplantae</taxon>
        <taxon>Streptophyta</taxon>
        <taxon>Embryophyta</taxon>
        <taxon>Tracheophyta</taxon>
        <taxon>Spermatophyta</taxon>
        <taxon>Magnoliopsida</taxon>
        <taxon>eudicotyledons</taxon>
        <taxon>Gunneridae</taxon>
        <taxon>Pentapetalae</taxon>
        <taxon>rosids</taxon>
        <taxon>fabids</taxon>
        <taxon>Malpighiales</taxon>
        <taxon>Salicaceae</taxon>
        <taxon>Saliceae</taxon>
        <taxon>Populus</taxon>
    </lineage>
</organism>
<accession>A0A2K1Y3M0</accession>
<dbReference type="PANTHER" id="PTHR32009:SF39">
    <property type="entry name" value="TIR DOMAIN-CONTAINING PROTEIN"/>
    <property type="match status" value="1"/>
</dbReference>
<keyword evidence="2" id="KW-0378">Hydrolase</keyword>
<keyword evidence="3" id="KW-0520">NAD</keyword>
<dbReference type="InterPro" id="IPR035897">
    <property type="entry name" value="Toll_tir_struct_dom_sf"/>
</dbReference>
<gene>
    <name evidence="6" type="ORF">POPTR_013G099000</name>
</gene>
<dbReference type="GO" id="GO:0007165">
    <property type="term" value="P:signal transduction"/>
    <property type="evidence" value="ECO:0000318"/>
    <property type="project" value="GO_Central"/>
</dbReference>
<sequence>MISNFDLLLPLLLRQKYDLFPSFTGKDTRDDFTSHLYDAVYNRVETFLANELEKGEEITPVLPRTIEESRILIIIFHCKKFA</sequence>
<comment type="catalytic activity">
    <reaction evidence="4">
        <text>NAD(+) + H2O = ADP-D-ribose + nicotinamide + H(+)</text>
        <dbReference type="Rhea" id="RHEA:16301"/>
        <dbReference type="ChEBI" id="CHEBI:15377"/>
        <dbReference type="ChEBI" id="CHEBI:15378"/>
        <dbReference type="ChEBI" id="CHEBI:17154"/>
        <dbReference type="ChEBI" id="CHEBI:57540"/>
        <dbReference type="ChEBI" id="CHEBI:57967"/>
        <dbReference type="EC" id="3.2.2.6"/>
    </reaction>
    <physiologicalReaction direction="left-to-right" evidence="4">
        <dbReference type="Rhea" id="RHEA:16302"/>
    </physiologicalReaction>
</comment>
<dbReference type="SUPFAM" id="SSF52200">
    <property type="entry name" value="Toll/Interleukin receptor TIR domain"/>
    <property type="match status" value="1"/>
</dbReference>
<dbReference type="InParanoid" id="A0A2K1Y3M0"/>
<proteinExistence type="predicted"/>
<dbReference type="Pfam" id="PF01582">
    <property type="entry name" value="TIR"/>
    <property type="match status" value="1"/>
</dbReference>
<reference evidence="6 7" key="1">
    <citation type="journal article" date="2006" name="Science">
        <title>The genome of black cottonwood, Populus trichocarpa (Torr. &amp; Gray).</title>
        <authorList>
            <person name="Tuskan G.A."/>
            <person name="Difazio S."/>
            <person name="Jansson S."/>
            <person name="Bohlmann J."/>
            <person name="Grigoriev I."/>
            <person name="Hellsten U."/>
            <person name="Putnam N."/>
            <person name="Ralph S."/>
            <person name="Rombauts S."/>
            <person name="Salamov A."/>
            <person name="Schein J."/>
            <person name="Sterck L."/>
            <person name="Aerts A."/>
            <person name="Bhalerao R.R."/>
            <person name="Bhalerao R.P."/>
            <person name="Blaudez D."/>
            <person name="Boerjan W."/>
            <person name="Brun A."/>
            <person name="Brunner A."/>
            <person name="Busov V."/>
            <person name="Campbell M."/>
            <person name="Carlson J."/>
            <person name="Chalot M."/>
            <person name="Chapman J."/>
            <person name="Chen G.L."/>
            <person name="Cooper D."/>
            <person name="Coutinho P.M."/>
            <person name="Couturier J."/>
            <person name="Covert S."/>
            <person name="Cronk Q."/>
            <person name="Cunningham R."/>
            <person name="Davis J."/>
            <person name="Degroeve S."/>
            <person name="Dejardin A."/>
            <person name="Depamphilis C."/>
            <person name="Detter J."/>
            <person name="Dirks B."/>
            <person name="Dubchak I."/>
            <person name="Duplessis S."/>
            <person name="Ehlting J."/>
            <person name="Ellis B."/>
            <person name="Gendler K."/>
            <person name="Goodstein D."/>
            <person name="Gribskov M."/>
            <person name="Grimwood J."/>
            <person name="Groover A."/>
            <person name="Gunter L."/>
            <person name="Hamberger B."/>
            <person name="Heinze B."/>
            <person name="Helariutta Y."/>
            <person name="Henrissat B."/>
            <person name="Holligan D."/>
            <person name="Holt R."/>
            <person name="Huang W."/>
            <person name="Islam-Faridi N."/>
            <person name="Jones S."/>
            <person name="Jones-Rhoades M."/>
            <person name="Jorgensen R."/>
            <person name="Joshi C."/>
            <person name="Kangasjarvi J."/>
            <person name="Karlsson J."/>
            <person name="Kelleher C."/>
            <person name="Kirkpatrick R."/>
            <person name="Kirst M."/>
            <person name="Kohler A."/>
            <person name="Kalluri U."/>
            <person name="Larimer F."/>
            <person name="Leebens-Mack J."/>
            <person name="Leple J.C."/>
            <person name="Locascio P."/>
            <person name="Lou Y."/>
            <person name="Lucas S."/>
            <person name="Martin F."/>
            <person name="Montanini B."/>
            <person name="Napoli C."/>
            <person name="Nelson D.R."/>
            <person name="Nelson C."/>
            <person name="Nieminen K."/>
            <person name="Nilsson O."/>
            <person name="Pereda V."/>
            <person name="Peter G."/>
            <person name="Philippe R."/>
            <person name="Pilate G."/>
            <person name="Poliakov A."/>
            <person name="Razumovskaya J."/>
            <person name="Richardson P."/>
            <person name="Rinaldi C."/>
            <person name="Ritland K."/>
            <person name="Rouze P."/>
            <person name="Ryaboy D."/>
            <person name="Schmutz J."/>
            <person name="Schrader J."/>
            <person name="Segerman B."/>
            <person name="Shin H."/>
            <person name="Siddiqui A."/>
            <person name="Sterky F."/>
            <person name="Terry A."/>
            <person name="Tsai C.J."/>
            <person name="Uberbacher E."/>
            <person name="Unneberg P."/>
            <person name="Vahala J."/>
            <person name="Wall K."/>
            <person name="Wessler S."/>
            <person name="Yang G."/>
            <person name="Yin T."/>
            <person name="Douglas C."/>
            <person name="Marra M."/>
            <person name="Sandberg G."/>
            <person name="Van de Peer Y."/>
            <person name="Rokhsar D."/>
        </authorList>
    </citation>
    <scope>NUCLEOTIDE SEQUENCE [LARGE SCALE GENOMIC DNA]</scope>
    <source>
        <strain evidence="7">cv. Nisqually</strain>
    </source>
</reference>
<evidence type="ECO:0000313" key="7">
    <source>
        <dbReference type="Proteomes" id="UP000006729"/>
    </source>
</evidence>
<dbReference type="PROSITE" id="PS50104">
    <property type="entry name" value="TIR"/>
    <property type="match status" value="1"/>
</dbReference>
<feature type="domain" description="TIR" evidence="5">
    <location>
        <begin position="15"/>
        <end position="82"/>
    </location>
</feature>
<dbReference type="AlphaFoldDB" id="A0A2K1Y3M0"/>
<protein>
    <recommendedName>
        <fullName evidence="1">ADP-ribosyl cyclase/cyclic ADP-ribose hydrolase</fullName>
        <ecNumber evidence="1">3.2.2.6</ecNumber>
    </recommendedName>
</protein>
<dbReference type="EMBL" id="CM009302">
    <property type="protein sequence ID" value="PNT07628.1"/>
    <property type="molecule type" value="Genomic_DNA"/>
</dbReference>
<name>A0A2K1Y3M0_POPTR</name>
<dbReference type="Gene3D" id="3.40.50.10140">
    <property type="entry name" value="Toll/interleukin-1 receptor homology (TIR) domain"/>
    <property type="match status" value="1"/>
</dbReference>
<dbReference type="PANTHER" id="PTHR32009">
    <property type="entry name" value="TMV RESISTANCE PROTEIN N-LIKE"/>
    <property type="match status" value="1"/>
</dbReference>
<dbReference type="GO" id="GO:0061809">
    <property type="term" value="F:NAD+ nucleosidase activity, cyclic ADP-ribose generating"/>
    <property type="evidence" value="ECO:0007669"/>
    <property type="project" value="UniProtKB-EC"/>
</dbReference>
<dbReference type="EC" id="3.2.2.6" evidence="1"/>
<evidence type="ECO:0000259" key="5">
    <source>
        <dbReference type="PROSITE" id="PS50104"/>
    </source>
</evidence>
<evidence type="ECO:0000256" key="4">
    <source>
        <dbReference type="ARBA" id="ARBA00047304"/>
    </source>
</evidence>
<dbReference type="InterPro" id="IPR000157">
    <property type="entry name" value="TIR_dom"/>
</dbReference>
<evidence type="ECO:0000256" key="2">
    <source>
        <dbReference type="ARBA" id="ARBA00022801"/>
    </source>
</evidence>
<evidence type="ECO:0000256" key="1">
    <source>
        <dbReference type="ARBA" id="ARBA00011982"/>
    </source>
</evidence>
<keyword evidence="7" id="KW-1185">Reference proteome</keyword>
<evidence type="ECO:0000256" key="3">
    <source>
        <dbReference type="ARBA" id="ARBA00023027"/>
    </source>
</evidence>